<feature type="region of interest" description="Disordered" evidence="5">
    <location>
        <begin position="434"/>
        <end position="476"/>
    </location>
</feature>
<feature type="region of interest" description="Disordered" evidence="5">
    <location>
        <begin position="509"/>
        <end position="536"/>
    </location>
</feature>
<dbReference type="STRING" id="86630.A0A367K1P4"/>
<dbReference type="GO" id="GO:0005886">
    <property type="term" value="C:plasma membrane"/>
    <property type="evidence" value="ECO:0007669"/>
    <property type="project" value="TreeGrafter"/>
</dbReference>
<dbReference type="Pfam" id="PF25006">
    <property type="entry name" value="DUF7783"/>
    <property type="match status" value="1"/>
</dbReference>
<dbReference type="PROSITE" id="PS50009">
    <property type="entry name" value="RASGEF_CAT"/>
    <property type="match status" value="1"/>
</dbReference>
<dbReference type="PROSITE" id="PS00720">
    <property type="entry name" value="RASGEF"/>
    <property type="match status" value="1"/>
</dbReference>
<dbReference type="PANTHER" id="PTHR23113:SF368">
    <property type="entry name" value="CELL DIVISION CONTROL PROTEIN 25"/>
    <property type="match status" value="1"/>
</dbReference>
<dbReference type="CDD" id="cd11883">
    <property type="entry name" value="SH3_Sdc25"/>
    <property type="match status" value="1"/>
</dbReference>
<dbReference type="PANTHER" id="PTHR23113">
    <property type="entry name" value="GUANINE NUCLEOTIDE EXCHANGE FACTOR"/>
    <property type="match status" value="1"/>
</dbReference>
<dbReference type="Pfam" id="PF00618">
    <property type="entry name" value="RasGEF_N"/>
    <property type="match status" value="1"/>
</dbReference>
<dbReference type="SMART" id="SM00229">
    <property type="entry name" value="RasGEFN"/>
    <property type="match status" value="1"/>
</dbReference>
<dbReference type="InterPro" id="IPR001452">
    <property type="entry name" value="SH3_domain"/>
</dbReference>
<dbReference type="Gene3D" id="1.20.870.10">
    <property type="entry name" value="Son of sevenless (SoS) protein Chain: S domain 1"/>
    <property type="match status" value="1"/>
</dbReference>
<dbReference type="InterPro" id="IPR000651">
    <property type="entry name" value="Ras-like_Gua-exchang_fac_N"/>
</dbReference>
<dbReference type="Proteomes" id="UP000252139">
    <property type="component" value="Unassembled WGS sequence"/>
</dbReference>
<evidence type="ECO:0000256" key="1">
    <source>
        <dbReference type="ARBA" id="ARBA00022443"/>
    </source>
</evidence>
<feature type="domain" description="SH3" evidence="6">
    <location>
        <begin position="5"/>
        <end position="64"/>
    </location>
</feature>
<dbReference type="GO" id="GO:0007265">
    <property type="term" value="P:Ras protein signal transduction"/>
    <property type="evidence" value="ECO:0007669"/>
    <property type="project" value="TreeGrafter"/>
</dbReference>
<feature type="domain" description="Ras-GEF" evidence="7">
    <location>
        <begin position="742"/>
        <end position="979"/>
    </location>
</feature>
<dbReference type="SMART" id="SM00147">
    <property type="entry name" value="RasGEF"/>
    <property type="match status" value="1"/>
</dbReference>
<evidence type="ECO:0000256" key="2">
    <source>
        <dbReference type="ARBA" id="ARBA00022658"/>
    </source>
</evidence>
<reference evidence="9 10" key="1">
    <citation type="journal article" date="2018" name="G3 (Bethesda)">
        <title>Phylogenetic and Phylogenomic Definition of Rhizopus Species.</title>
        <authorList>
            <person name="Gryganskyi A.P."/>
            <person name="Golan J."/>
            <person name="Dolatabadi S."/>
            <person name="Mondo S."/>
            <person name="Robb S."/>
            <person name="Idnurm A."/>
            <person name="Muszewska A."/>
            <person name="Steczkiewicz K."/>
            <person name="Masonjones S."/>
            <person name="Liao H.L."/>
            <person name="Gajdeczka M.T."/>
            <person name="Anike F."/>
            <person name="Vuek A."/>
            <person name="Anishchenko I.M."/>
            <person name="Voigt K."/>
            <person name="de Hoog G.S."/>
            <person name="Smith M.E."/>
            <person name="Heitman J."/>
            <person name="Vilgalys R."/>
            <person name="Stajich J.E."/>
        </authorList>
    </citation>
    <scope>NUCLEOTIDE SEQUENCE [LARGE SCALE GENOMIC DNA]</scope>
    <source>
        <strain evidence="9 10">CBS 357.93</strain>
    </source>
</reference>
<dbReference type="CDD" id="cd06224">
    <property type="entry name" value="REM"/>
    <property type="match status" value="1"/>
</dbReference>
<evidence type="ECO:0000259" key="6">
    <source>
        <dbReference type="PROSITE" id="PS50002"/>
    </source>
</evidence>
<dbReference type="Gene3D" id="2.30.30.40">
    <property type="entry name" value="SH3 Domains"/>
    <property type="match status" value="1"/>
</dbReference>
<dbReference type="PROSITE" id="PS50002">
    <property type="entry name" value="SH3"/>
    <property type="match status" value="1"/>
</dbReference>
<dbReference type="SUPFAM" id="SSF48366">
    <property type="entry name" value="Ras GEF"/>
    <property type="match status" value="1"/>
</dbReference>
<dbReference type="SUPFAM" id="SSF50044">
    <property type="entry name" value="SH3-domain"/>
    <property type="match status" value="1"/>
</dbReference>
<dbReference type="InterPro" id="IPR023578">
    <property type="entry name" value="Ras_GEF_dom_sf"/>
</dbReference>
<evidence type="ECO:0000259" key="8">
    <source>
        <dbReference type="PROSITE" id="PS50212"/>
    </source>
</evidence>
<dbReference type="SMART" id="SM00326">
    <property type="entry name" value="SH3"/>
    <property type="match status" value="1"/>
</dbReference>
<dbReference type="InterPro" id="IPR036028">
    <property type="entry name" value="SH3-like_dom_sf"/>
</dbReference>
<dbReference type="PROSITE" id="PS50212">
    <property type="entry name" value="RASGEF_NTER"/>
    <property type="match status" value="1"/>
</dbReference>
<feature type="domain" description="N-terminal Ras-GEF" evidence="8">
    <location>
        <begin position="577"/>
        <end position="706"/>
    </location>
</feature>
<evidence type="ECO:0000256" key="5">
    <source>
        <dbReference type="SAM" id="MobiDB-lite"/>
    </source>
</evidence>
<dbReference type="EMBL" id="PJQL01000396">
    <property type="protein sequence ID" value="RCH96162.1"/>
    <property type="molecule type" value="Genomic_DNA"/>
</dbReference>
<feature type="compositionally biased region" description="Low complexity" evidence="5">
    <location>
        <begin position="451"/>
        <end position="467"/>
    </location>
</feature>
<dbReference type="CDD" id="cd00155">
    <property type="entry name" value="RasGEF"/>
    <property type="match status" value="1"/>
</dbReference>
<evidence type="ECO:0000313" key="9">
    <source>
        <dbReference type="EMBL" id="RCH96162.1"/>
    </source>
</evidence>
<protein>
    <recommendedName>
        <fullName evidence="11">Cell division control protein 25</fullName>
    </recommendedName>
</protein>
<dbReference type="Pfam" id="PF00018">
    <property type="entry name" value="SH3_1"/>
    <property type="match status" value="1"/>
</dbReference>
<dbReference type="Gene3D" id="1.10.840.10">
    <property type="entry name" value="Ras guanine-nucleotide exchange factors catalytic domain"/>
    <property type="match status" value="1"/>
</dbReference>
<keyword evidence="10" id="KW-1185">Reference proteome</keyword>
<evidence type="ECO:0000313" key="10">
    <source>
        <dbReference type="Proteomes" id="UP000252139"/>
    </source>
</evidence>
<dbReference type="FunFam" id="2.30.30.40:FF:000072">
    <property type="entry name" value="Unconventional Myosin IB"/>
    <property type="match status" value="1"/>
</dbReference>
<sequence length="996" mass="114334">MTAPSILCKVRALYAFESDDPSSLRFNEGDYINVFYKLPSGWWDGWCNGQRGWFPSNYVEVIEDYCDTDFNSTALHQDELLQKDCNYYSNNQLQQFPVYYEEGSASTIERSTSANDLTDMRHKRWCMSLPAYSPWQQQEMTQREKLLNRPLSLSIDYNELISYKKLLVDITLAINNLVTAARSSQSYNIYTTQVVNTVRNMMLATGTASKESINIKSDSLLRSHHRHLMSILSRLIFSAQTGEATRLFIESQDLLSTARNYVHLCESMGIELQHIDPILLSDWSYRRQNSIQSKYQLVPDLIDNVIACGNGMQESMKSFIAHLGCSSDTNSLIVLLFTHYRNIVNQNGQFLSIIEDVDFQYVAHSPRMKELAYSKQRLYTALGTLFIKIQSMTEDGDECITENMRQTAHSIIEAIQTICKVISELLAEQSNVTHIDEGSSSNQVKTNGNNLMLLSDTSSHSSSRSSLIEPASSEQKPHAVDLFHDYSLDNQMSLRSSDTLKHFSLEDKGALDITPPNEDDEEPPVYKANEHDNDNNMTSRKVSILTATTQSSRTATVESEPEYLRYDYAPSEIVFTTDGSVKGGTLRALVERMTLHDYLDMNFNTTFLLTYRSFCTSREFLDLLKARYNIQPPDGLTPEEYEVWVNKKQKLVRLRVFNVLKIWLEQYYYEDDSIILDQLLEFTNTTLKNTLSFSAFQLEKLISKRKEACTTSLKKLVMTQSINVPDPILPRNLKKFKLPDIDTTEMARQLTLIDYKLYSSIRPIECLDKAWSKDLQENGVPIAANIQASIHYCNQITTWVSDEILSQSEVKKRSMQIKYWVNVAEKCRQFNNFNTCMAILSAFDNGAIGRLKRTWESVGARTHHIVAHIRKLMGANRNFVQYRALIHSVNPPCIPFLGIYLQDLTFIEDGNPNFLKGSNLINFAKRAKTAEVIREIQQYQSIGYPFKPVEEIQGFIWENLHSSRDEDQLYNESLKLEPKERGDEKITRLLQESGFL</sequence>
<evidence type="ECO:0008006" key="11">
    <source>
        <dbReference type="Google" id="ProtNLM"/>
    </source>
</evidence>
<dbReference type="InterPro" id="IPR019804">
    <property type="entry name" value="Ras_G-nucl-exch_fac_CS"/>
</dbReference>
<dbReference type="InterPro" id="IPR056685">
    <property type="entry name" value="DUF7783"/>
</dbReference>
<accession>A0A367K1P4</accession>
<gene>
    <name evidence="9" type="ORF">CU097_013274</name>
</gene>
<dbReference type="GO" id="GO:0005085">
    <property type="term" value="F:guanyl-nucleotide exchange factor activity"/>
    <property type="evidence" value="ECO:0007669"/>
    <property type="project" value="UniProtKB-KW"/>
</dbReference>
<comment type="caution">
    <text evidence="9">The sequence shown here is derived from an EMBL/GenBank/DDBJ whole genome shotgun (WGS) entry which is preliminary data.</text>
</comment>
<name>A0A367K1P4_RHIAZ</name>
<proteinExistence type="predicted"/>
<evidence type="ECO:0000259" key="7">
    <source>
        <dbReference type="PROSITE" id="PS50009"/>
    </source>
</evidence>
<keyword evidence="1 4" id="KW-0728">SH3 domain</keyword>
<dbReference type="InterPro" id="IPR001895">
    <property type="entry name" value="RASGEF_cat_dom"/>
</dbReference>
<organism evidence="9 10">
    <name type="scientific">Rhizopus azygosporus</name>
    <name type="common">Rhizopus microsporus var. azygosporus</name>
    <dbReference type="NCBI Taxonomy" id="86630"/>
    <lineage>
        <taxon>Eukaryota</taxon>
        <taxon>Fungi</taxon>
        <taxon>Fungi incertae sedis</taxon>
        <taxon>Mucoromycota</taxon>
        <taxon>Mucoromycotina</taxon>
        <taxon>Mucoromycetes</taxon>
        <taxon>Mucorales</taxon>
        <taxon>Mucorineae</taxon>
        <taxon>Rhizopodaceae</taxon>
        <taxon>Rhizopus</taxon>
    </lineage>
</organism>
<keyword evidence="2 3" id="KW-0344">Guanine-nucleotide releasing factor</keyword>
<dbReference type="AlphaFoldDB" id="A0A367K1P4"/>
<dbReference type="InterPro" id="IPR008937">
    <property type="entry name" value="Ras-like_GEF"/>
</dbReference>
<feature type="compositionally biased region" description="Polar residues" evidence="5">
    <location>
        <begin position="434"/>
        <end position="450"/>
    </location>
</feature>
<dbReference type="Pfam" id="PF00617">
    <property type="entry name" value="RasGEF"/>
    <property type="match status" value="1"/>
</dbReference>
<evidence type="ECO:0000256" key="3">
    <source>
        <dbReference type="PROSITE-ProRule" id="PRU00168"/>
    </source>
</evidence>
<evidence type="ECO:0000256" key="4">
    <source>
        <dbReference type="PROSITE-ProRule" id="PRU00192"/>
    </source>
</evidence>
<dbReference type="InterPro" id="IPR036964">
    <property type="entry name" value="RASGEF_cat_dom_sf"/>
</dbReference>
<dbReference type="OrthoDB" id="546434at2759"/>